<accession>A0AAU9CGW9</accession>
<evidence type="ECO:0000313" key="9">
    <source>
        <dbReference type="Proteomes" id="UP001321825"/>
    </source>
</evidence>
<dbReference type="CDD" id="cd07984">
    <property type="entry name" value="LPLAT_LABLAT-like"/>
    <property type="match status" value="1"/>
</dbReference>
<gene>
    <name evidence="8" type="ORF">MIT9_P0397</name>
</gene>
<proteinExistence type="predicted"/>
<evidence type="ECO:0000256" key="2">
    <source>
        <dbReference type="ARBA" id="ARBA00022475"/>
    </source>
</evidence>
<evidence type="ECO:0008006" key="10">
    <source>
        <dbReference type="Google" id="ProtNLM"/>
    </source>
</evidence>
<dbReference type="Proteomes" id="UP001321825">
    <property type="component" value="Chromosome"/>
</dbReference>
<dbReference type="PANTHER" id="PTHR30606">
    <property type="entry name" value="LIPID A BIOSYNTHESIS LAUROYL ACYLTRANSFERASE"/>
    <property type="match status" value="1"/>
</dbReference>
<evidence type="ECO:0000313" key="8">
    <source>
        <dbReference type="EMBL" id="BCX80821.1"/>
    </source>
</evidence>
<dbReference type="Pfam" id="PF03279">
    <property type="entry name" value="Lip_A_acyltrans"/>
    <property type="match status" value="1"/>
</dbReference>
<keyword evidence="5 7" id="KW-0472">Membrane</keyword>
<keyword evidence="3" id="KW-0997">Cell inner membrane</keyword>
<dbReference type="GO" id="GO:0016746">
    <property type="term" value="F:acyltransferase activity"/>
    <property type="evidence" value="ECO:0007669"/>
    <property type="project" value="UniProtKB-KW"/>
</dbReference>
<dbReference type="EMBL" id="AP024714">
    <property type="protein sequence ID" value="BCX80821.1"/>
    <property type="molecule type" value="Genomic_DNA"/>
</dbReference>
<name>A0AAU9CGW9_9GAMM</name>
<dbReference type="InterPro" id="IPR004960">
    <property type="entry name" value="LipA_acyltrans"/>
</dbReference>
<dbReference type="AlphaFoldDB" id="A0AAU9CGW9"/>
<dbReference type="InterPro" id="IPR014548">
    <property type="entry name" value="Ac_Trasf"/>
</dbReference>
<evidence type="ECO:0000256" key="3">
    <source>
        <dbReference type="ARBA" id="ARBA00022519"/>
    </source>
</evidence>
<feature type="transmembrane region" description="Helical" evidence="7">
    <location>
        <begin position="20"/>
        <end position="45"/>
    </location>
</feature>
<dbReference type="PIRSF" id="PIRSF028561">
    <property type="entry name" value="Ac_Trasf"/>
    <property type="match status" value="1"/>
</dbReference>
<evidence type="ECO:0000256" key="4">
    <source>
        <dbReference type="ARBA" id="ARBA00022679"/>
    </source>
</evidence>
<evidence type="ECO:0000256" key="7">
    <source>
        <dbReference type="SAM" id="Phobius"/>
    </source>
</evidence>
<evidence type="ECO:0000256" key="6">
    <source>
        <dbReference type="ARBA" id="ARBA00023315"/>
    </source>
</evidence>
<organism evidence="8 9">
    <name type="scientific">Methylomarinovum caldicuralii</name>
    <dbReference type="NCBI Taxonomy" id="438856"/>
    <lineage>
        <taxon>Bacteria</taxon>
        <taxon>Pseudomonadati</taxon>
        <taxon>Pseudomonadota</taxon>
        <taxon>Gammaproteobacteria</taxon>
        <taxon>Methylococcales</taxon>
        <taxon>Methylothermaceae</taxon>
        <taxon>Methylomarinovum</taxon>
    </lineage>
</organism>
<keyword evidence="6" id="KW-0012">Acyltransferase</keyword>
<dbReference type="RefSeq" id="WP_317705770.1">
    <property type="nucleotide sequence ID" value="NZ_AP024714.1"/>
</dbReference>
<comment type="subcellular location">
    <subcellularLocation>
        <location evidence="1">Cell inner membrane</location>
    </subcellularLocation>
</comment>
<reference evidence="9" key="1">
    <citation type="journal article" date="2024" name="Int. J. Syst. Evol. Microbiol.">
        <title>Methylomarinovum tepidoasis sp. nov., a moderately thermophilic methanotroph of the family Methylothermaceae isolated from a deep-sea hydrothermal field.</title>
        <authorList>
            <person name="Hirayama H."/>
            <person name="Takaki Y."/>
            <person name="Abe M."/>
            <person name="Miyazaki M."/>
            <person name="Uematsu K."/>
            <person name="Matsui Y."/>
            <person name="Takai K."/>
        </authorList>
    </citation>
    <scope>NUCLEOTIDE SEQUENCE [LARGE SCALE GENOMIC DNA]</scope>
    <source>
        <strain evidence="9">IT-9</strain>
    </source>
</reference>
<sequence>MSGHWAAMEERGVLWGMRFLLGVYLLLGRPFFRLFLYPVVGYYFVVNRRARAASRDYLRRLHRFAPQLGLDGGLWHSYRHFLSFAECLLDKIVVWLGRFDTAAVAFHNRELFLRLLDQGQGGLIVTAHLGNLEVCRALADFRRRLRLNILVHTKHAEKFNRLLGSVDRSHHMTLIQVTEIDPATAILLQDKVRQGEFVVLVGDRVPVSSPQRVVQLPFLGAPAPFPQGPWLLAHLLQCPVFTLFCYRRGDGYHIHFDPLHEQVQLPQERAERLASIRAYARPFVERLQRHCLQAPLQWFNFYPFWEAP</sequence>
<keyword evidence="7" id="KW-1133">Transmembrane helix</keyword>
<keyword evidence="4" id="KW-0808">Transferase</keyword>
<evidence type="ECO:0000256" key="1">
    <source>
        <dbReference type="ARBA" id="ARBA00004533"/>
    </source>
</evidence>
<dbReference type="GO" id="GO:0005886">
    <property type="term" value="C:plasma membrane"/>
    <property type="evidence" value="ECO:0007669"/>
    <property type="project" value="UniProtKB-SubCell"/>
</dbReference>
<keyword evidence="2" id="KW-1003">Cell membrane</keyword>
<protein>
    <recommendedName>
        <fullName evidence="10">Acyltransferase</fullName>
    </recommendedName>
</protein>
<dbReference type="PANTHER" id="PTHR30606:SF9">
    <property type="entry name" value="LIPID A BIOSYNTHESIS LAUROYLTRANSFERASE"/>
    <property type="match status" value="1"/>
</dbReference>
<keyword evidence="9" id="KW-1185">Reference proteome</keyword>
<keyword evidence="7" id="KW-0812">Transmembrane</keyword>
<evidence type="ECO:0000256" key="5">
    <source>
        <dbReference type="ARBA" id="ARBA00023136"/>
    </source>
</evidence>
<dbReference type="KEGG" id="mcau:MIT9_P0397"/>
<dbReference type="GO" id="GO:0009247">
    <property type="term" value="P:glycolipid biosynthetic process"/>
    <property type="evidence" value="ECO:0007669"/>
    <property type="project" value="UniProtKB-ARBA"/>
</dbReference>